<gene>
    <name evidence="1" type="ORF">T265_06496</name>
</gene>
<name>A0A074ZKE1_OPIVI</name>
<dbReference type="EMBL" id="KL596753">
    <property type="protein sequence ID" value="KER26217.1"/>
    <property type="molecule type" value="Genomic_DNA"/>
</dbReference>
<sequence>MKEIIKRLGAVRATRLPGWRPSDSYCAWLETLQDMAANRCQWRPCCQFLSRLPDGLLLRIHHNWQTDSLGGGQRSSRAASIQAVAPKTNVSFFLICLVFQSTSYCSGQRRVPGTLMLRYLQVQALLIRSAQMTKTRSFRRTGVIGGVSYNPKIKLQGEKTLLPRNLNKLWY</sequence>
<dbReference type="CTD" id="20320675"/>
<evidence type="ECO:0000313" key="2">
    <source>
        <dbReference type="Proteomes" id="UP000054324"/>
    </source>
</evidence>
<dbReference type="Proteomes" id="UP000054324">
    <property type="component" value="Unassembled WGS sequence"/>
</dbReference>
<dbReference type="AlphaFoldDB" id="A0A074ZKE1"/>
<protein>
    <submittedName>
        <fullName evidence="1">Uncharacterized protein</fullName>
    </submittedName>
</protein>
<dbReference type="GeneID" id="20320675"/>
<organism evidence="1 2">
    <name type="scientific">Opisthorchis viverrini</name>
    <name type="common">Southeast Asian liver fluke</name>
    <dbReference type="NCBI Taxonomy" id="6198"/>
    <lineage>
        <taxon>Eukaryota</taxon>
        <taxon>Metazoa</taxon>
        <taxon>Spiralia</taxon>
        <taxon>Lophotrochozoa</taxon>
        <taxon>Platyhelminthes</taxon>
        <taxon>Trematoda</taxon>
        <taxon>Digenea</taxon>
        <taxon>Opisthorchiida</taxon>
        <taxon>Opisthorchiata</taxon>
        <taxon>Opisthorchiidae</taxon>
        <taxon>Opisthorchis</taxon>
    </lineage>
</organism>
<dbReference type="KEGG" id="ovi:T265_06496"/>
<accession>A0A074ZKE1</accession>
<evidence type="ECO:0000313" key="1">
    <source>
        <dbReference type="EMBL" id="KER26217.1"/>
    </source>
</evidence>
<reference evidence="1 2" key="1">
    <citation type="submission" date="2013-11" db="EMBL/GenBank/DDBJ databases">
        <title>Opisthorchis viverrini - life in the bile duct.</title>
        <authorList>
            <person name="Young N.D."/>
            <person name="Nagarajan N."/>
            <person name="Lin S.J."/>
            <person name="Korhonen P.K."/>
            <person name="Jex A.R."/>
            <person name="Hall R.S."/>
            <person name="Safavi-Hemami H."/>
            <person name="Kaewkong W."/>
            <person name="Bertrand D."/>
            <person name="Gao S."/>
            <person name="Seet Q."/>
            <person name="Wongkham S."/>
            <person name="Teh B.T."/>
            <person name="Wongkham C."/>
            <person name="Intapan P.M."/>
            <person name="Maleewong W."/>
            <person name="Yang X."/>
            <person name="Hu M."/>
            <person name="Wang Z."/>
            <person name="Hofmann A."/>
            <person name="Sternberg P.W."/>
            <person name="Tan P."/>
            <person name="Wang J."/>
            <person name="Gasser R.B."/>
        </authorList>
    </citation>
    <scope>NUCLEOTIDE SEQUENCE [LARGE SCALE GENOMIC DNA]</scope>
</reference>
<dbReference type="STRING" id="6198.A0A074ZKE1"/>
<proteinExistence type="predicted"/>
<dbReference type="OrthoDB" id="6229751at2759"/>
<keyword evidence="2" id="KW-1185">Reference proteome</keyword>
<dbReference type="RefSeq" id="XP_009170034.1">
    <property type="nucleotide sequence ID" value="XM_009171770.1"/>
</dbReference>